<comment type="caution">
    <text evidence="2">The sequence shown here is derived from an EMBL/GenBank/DDBJ whole genome shotgun (WGS) entry which is preliminary data.</text>
</comment>
<evidence type="ECO:0000259" key="1">
    <source>
        <dbReference type="Pfam" id="PF11741"/>
    </source>
</evidence>
<feature type="non-terminal residue" evidence="2">
    <location>
        <position position="1"/>
    </location>
</feature>
<name>X0VQ03_9ZZZZ</name>
<dbReference type="AlphaFoldDB" id="X0VQ03"/>
<organism evidence="2">
    <name type="scientific">marine sediment metagenome</name>
    <dbReference type="NCBI Taxonomy" id="412755"/>
    <lineage>
        <taxon>unclassified sequences</taxon>
        <taxon>metagenomes</taxon>
        <taxon>ecological metagenomes</taxon>
    </lineage>
</organism>
<dbReference type="Gene3D" id="2.60.40.3500">
    <property type="match status" value="1"/>
</dbReference>
<sequence length="126" mass="14184">LVLTPVKIKPEQPAQKTEQNQSMSYINSIEYSVSQDTLEIEVLTDHFLNFNTFELSSPDRIILDISGIDDINCGRRFEIGESPVQEIRLGMFKSDTARVVFYVGPGSHSYSVVKTQLGLKVIFVTN</sequence>
<protein>
    <recommendedName>
        <fullName evidence="1">AMIN domain-containing protein</fullName>
    </recommendedName>
</protein>
<feature type="domain" description="AMIN" evidence="1">
    <location>
        <begin position="34"/>
        <end position="120"/>
    </location>
</feature>
<dbReference type="InterPro" id="IPR021731">
    <property type="entry name" value="AMIN_dom"/>
</dbReference>
<dbReference type="EMBL" id="BARS01035594">
    <property type="protein sequence ID" value="GAG20320.1"/>
    <property type="molecule type" value="Genomic_DNA"/>
</dbReference>
<dbReference type="Pfam" id="PF11741">
    <property type="entry name" value="AMIN"/>
    <property type="match status" value="1"/>
</dbReference>
<accession>X0VQ03</accession>
<evidence type="ECO:0000313" key="2">
    <source>
        <dbReference type="EMBL" id="GAG20320.1"/>
    </source>
</evidence>
<gene>
    <name evidence="2" type="ORF">S01H1_54826</name>
</gene>
<proteinExistence type="predicted"/>
<reference evidence="2" key="1">
    <citation type="journal article" date="2014" name="Front. Microbiol.">
        <title>High frequency of phylogenetically diverse reductive dehalogenase-homologous genes in deep subseafloor sedimentary metagenomes.</title>
        <authorList>
            <person name="Kawai M."/>
            <person name="Futagami T."/>
            <person name="Toyoda A."/>
            <person name="Takaki Y."/>
            <person name="Nishi S."/>
            <person name="Hori S."/>
            <person name="Arai W."/>
            <person name="Tsubouchi T."/>
            <person name="Morono Y."/>
            <person name="Uchiyama I."/>
            <person name="Ito T."/>
            <person name="Fujiyama A."/>
            <person name="Inagaki F."/>
            <person name="Takami H."/>
        </authorList>
    </citation>
    <scope>NUCLEOTIDE SEQUENCE</scope>
    <source>
        <strain evidence="2">Expedition CK06-06</strain>
    </source>
</reference>